<protein>
    <submittedName>
        <fullName evidence="1">Uncharacterized protein</fullName>
    </submittedName>
</protein>
<keyword evidence="2" id="KW-1185">Reference proteome</keyword>
<comment type="caution">
    <text evidence="1">The sequence shown here is derived from an EMBL/GenBank/DDBJ whole genome shotgun (WGS) entry which is preliminary data.</text>
</comment>
<proteinExistence type="predicted"/>
<accession>A0AAV4V9A7</accession>
<dbReference type="AlphaFoldDB" id="A0AAV4V9A7"/>
<reference evidence="1 2" key="1">
    <citation type="submission" date="2021-06" db="EMBL/GenBank/DDBJ databases">
        <title>Caerostris darwini draft genome.</title>
        <authorList>
            <person name="Kono N."/>
            <person name="Arakawa K."/>
        </authorList>
    </citation>
    <scope>NUCLEOTIDE SEQUENCE [LARGE SCALE GENOMIC DNA]</scope>
</reference>
<dbReference type="Proteomes" id="UP001054837">
    <property type="component" value="Unassembled WGS sequence"/>
</dbReference>
<evidence type="ECO:0000313" key="1">
    <source>
        <dbReference type="EMBL" id="GIY66638.1"/>
    </source>
</evidence>
<name>A0AAV4V9A7_9ARAC</name>
<dbReference type="EMBL" id="BPLQ01012633">
    <property type="protein sequence ID" value="GIY66638.1"/>
    <property type="molecule type" value="Genomic_DNA"/>
</dbReference>
<sequence>MIETLWLQCLSQQAQSLLSISKDPFDDIVDLVNKIISLYNSSSASFIAKTDTTVTNSSSFEGRKIEALEATIVLLNNNLMNFLFVIDYAADQEISEAVTVEPDLVQPITSYVTTTIN</sequence>
<gene>
    <name evidence="1" type="ORF">CDAR_319511</name>
</gene>
<organism evidence="1 2">
    <name type="scientific">Caerostris darwini</name>
    <dbReference type="NCBI Taxonomy" id="1538125"/>
    <lineage>
        <taxon>Eukaryota</taxon>
        <taxon>Metazoa</taxon>
        <taxon>Ecdysozoa</taxon>
        <taxon>Arthropoda</taxon>
        <taxon>Chelicerata</taxon>
        <taxon>Arachnida</taxon>
        <taxon>Araneae</taxon>
        <taxon>Araneomorphae</taxon>
        <taxon>Entelegynae</taxon>
        <taxon>Araneoidea</taxon>
        <taxon>Araneidae</taxon>
        <taxon>Caerostris</taxon>
    </lineage>
</organism>
<evidence type="ECO:0000313" key="2">
    <source>
        <dbReference type="Proteomes" id="UP001054837"/>
    </source>
</evidence>